<dbReference type="AlphaFoldDB" id="A0A2S3WMA4"/>
<organism evidence="1 2">
    <name type="scientific">Pseudomonas putida</name>
    <name type="common">Arthrobacter siderocapsulatus</name>
    <dbReference type="NCBI Taxonomy" id="303"/>
    <lineage>
        <taxon>Bacteria</taxon>
        <taxon>Pseudomonadati</taxon>
        <taxon>Pseudomonadota</taxon>
        <taxon>Gammaproteobacteria</taxon>
        <taxon>Pseudomonadales</taxon>
        <taxon>Pseudomonadaceae</taxon>
        <taxon>Pseudomonas</taxon>
    </lineage>
</organism>
<name>A0A2S3WMA4_PSEPU</name>
<gene>
    <name evidence="1" type="ORF">BGP82_14080</name>
</gene>
<dbReference type="Proteomes" id="UP000237378">
    <property type="component" value="Unassembled WGS sequence"/>
</dbReference>
<reference evidence="1 2" key="1">
    <citation type="submission" date="2016-08" db="EMBL/GenBank/DDBJ databases">
        <authorList>
            <person name="Seilhamer J.J."/>
        </authorList>
    </citation>
    <scope>NUCLEOTIDE SEQUENCE [LARGE SCALE GENOMIC DNA]</scope>
    <source>
        <strain evidence="1 2">KH-18-2</strain>
    </source>
</reference>
<comment type="caution">
    <text evidence="1">The sequence shown here is derived from an EMBL/GenBank/DDBJ whole genome shotgun (WGS) entry which is preliminary data.</text>
</comment>
<sequence>MTILFRPQGAFGWFSYTTSRDTIDQRRADLIYRATDSKTLLDLRPRDYPHQVPVQSKQSLVHGHVCYNGQYRIQRAIGPIAKLHMNGF</sequence>
<evidence type="ECO:0000313" key="2">
    <source>
        <dbReference type="Proteomes" id="UP000237378"/>
    </source>
</evidence>
<dbReference type="EMBL" id="MING01000083">
    <property type="protein sequence ID" value="POG02455.1"/>
    <property type="molecule type" value="Genomic_DNA"/>
</dbReference>
<protein>
    <submittedName>
        <fullName evidence="1">Uncharacterized protein</fullName>
    </submittedName>
</protein>
<proteinExistence type="predicted"/>
<reference evidence="1 2" key="2">
    <citation type="submission" date="2018-03" db="EMBL/GenBank/DDBJ databases">
        <title>Draft genome of Pseudomonas putida strain KH-18-2.</title>
        <authorList>
            <person name="Yoshizawa S."/>
            <person name="Khan N.H."/>
            <person name="Nishimura M."/>
            <person name="Chiura H.X."/>
            <person name="Ogura Y."/>
            <person name="Hayashi T."/>
            <person name="Kogure K."/>
        </authorList>
    </citation>
    <scope>NUCLEOTIDE SEQUENCE [LARGE SCALE GENOMIC DNA]</scope>
    <source>
        <strain evidence="1 2">KH-18-2</strain>
    </source>
</reference>
<evidence type="ECO:0000313" key="1">
    <source>
        <dbReference type="EMBL" id="POG02455.1"/>
    </source>
</evidence>
<accession>A0A2S3WMA4</accession>